<dbReference type="Proteomes" id="UP001516400">
    <property type="component" value="Unassembled WGS sequence"/>
</dbReference>
<keyword evidence="1" id="KW-0732">Signal</keyword>
<evidence type="ECO:0000313" key="3">
    <source>
        <dbReference type="Proteomes" id="UP001516400"/>
    </source>
</evidence>
<feature type="signal peptide" evidence="1">
    <location>
        <begin position="1"/>
        <end position="20"/>
    </location>
</feature>
<dbReference type="EMBL" id="JABFTP020000185">
    <property type="protein sequence ID" value="KAL3286450.1"/>
    <property type="molecule type" value="Genomic_DNA"/>
</dbReference>
<gene>
    <name evidence="2" type="ORF">HHI36_000956</name>
</gene>
<dbReference type="AlphaFoldDB" id="A0ABD2P6H7"/>
<sequence length="195" mass="21457">MKTRALFYSIIFCTIVFIKADDTKPESKDNIWDALIAEDSNNEVLFERAPGYNRPLGVYGAPAPVYGAPPPPYPIASSSNIGFSLGAGGSFTPNGVLRPHVEILKLVENLVRLKGELVSRAYAVIVDNWELIRSVTATLINNLGTLQAFTLNGIIVLRKIIEFALRLFGSWQVTVPTVNLDFSSLLRETPFSNVM</sequence>
<proteinExistence type="predicted"/>
<reference evidence="2 3" key="1">
    <citation type="journal article" date="2021" name="BMC Biol.">
        <title>Horizontally acquired antibacterial genes associated with adaptive radiation of ladybird beetles.</title>
        <authorList>
            <person name="Li H.S."/>
            <person name="Tang X.F."/>
            <person name="Huang Y.H."/>
            <person name="Xu Z.Y."/>
            <person name="Chen M.L."/>
            <person name="Du X.Y."/>
            <person name="Qiu B.Y."/>
            <person name="Chen P.T."/>
            <person name="Zhang W."/>
            <person name="Slipinski A."/>
            <person name="Escalona H.E."/>
            <person name="Waterhouse R.M."/>
            <person name="Zwick A."/>
            <person name="Pang H."/>
        </authorList>
    </citation>
    <scope>NUCLEOTIDE SEQUENCE [LARGE SCALE GENOMIC DNA]</scope>
    <source>
        <strain evidence="2">SYSU2018</strain>
    </source>
</reference>
<accession>A0ABD2P6H7</accession>
<name>A0ABD2P6H7_9CUCU</name>
<evidence type="ECO:0000313" key="2">
    <source>
        <dbReference type="EMBL" id="KAL3286450.1"/>
    </source>
</evidence>
<feature type="chain" id="PRO_5044828353" evidence="1">
    <location>
        <begin position="21"/>
        <end position="195"/>
    </location>
</feature>
<comment type="caution">
    <text evidence="2">The sequence shown here is derived from an EMBL/GenBank/DDBJ whole genome shotgun (WGS) entry which is preliminary data.</text>
</comment>
<keyword evidence="3" id="KW-1185">Reference proteome</keyword>
<protein>
    <submittedName>
        <fullName evidence="2">Uncharacterized protein</fullName>
    </submittedName>
</protein>
<evidence type="ECO:0000256" key="1">
    <source>
        <dbReference type="SAM" id="SignalP"/>
    </source>
</evidence>
<organism evidence="2 3">
    <name type="scientific">Cryptolaemus montrouzieri</name>
    <dbReference type="NCBI Taxonomy" id="559131"/>
    <lineage>
        <taxon>Eukaryota</taxon>
        <taxon>Metazoa</taxon>
        <taxon>Ecdysozoa</taxon>
        <taxon>Arthropoda</taxon>
        <taxon>Hexapoda</taxon>
        <taxon>Insecta</taxon>
        <taxon>Pterygota</taxon>
        <taxon>Neoptera</taxon>
        <taxon>Endopterygota</taxon>
        <taxon>Coleoptera</taxon>
        <taxon>Polyphaga</taxon>
        <taxon>Cucujiformia</taxon>
        <taxon>Coccinelloidea</taxon>
        <taxon>Coccinellidae</taxon>
        <taxon>Scymninae</taxon>
        <taxon>Scymnini</taxon>
        <taxon>Cryptolaemus</taxon>
    </lineage>
</organism>